<reference evidence="1 2" key="1">
    <citation type="journal article" date="2019" name="Sci. Rep.">
        <title>Comparative genomics of chytrid fungi reveal insights into the obligate biotrophic and pathogenic lifestyle of Synchytrium endobioticum.</title>
        <authorList>
            <person name="van de Vossenberg B.T.L.H."/>
            <person name="Warris S."/>
            <person name="Nguyen H.D.T."/>
            <person name="van Gent-Pelzer M.P.E."/>
            <person name="Joly D.L."/>
            <person name="van de Geest H.C."/>
            <person name="Bonants P.J.M."/>
            <person name="Smith D.S."/>
            <person name="Levesque C.A."/>
            <person name="van der Lee T.A.J."/>
        </authorList>
    </citation>
    <scope>NUCLEOTIDE SEQUENCE [LARGE SCALE GENOMIC DNA]</scope>
    <source>
        <strain evidence="1 2">LEV6574</strain>
    </source>
</reference>
<dbReference type="AlphaFoldDB" id="A0A507CWW7"/>
<sequence>AASRHIATSRQINRLKKRTIGECVAPCRPPHRYHS</sequence>
<accession>A0A507CWW7</accession>
<proteinExistence type="predicted"/>
<dbReference type="Proteomes" id="UP000320475">
    <property type="component" value="Unassembled WGS sequence"/>
</dbReference>
<comment type="caution">
    <text evidence="1">The sequence shown here is derived from an EMBL/GenBank/DDBJ whole genome shotgun (WGS) entry which is preliminary data.</text>
</comment>
<evidence type="ECO:0000313" key="2">
    <source>
        <dbReference type="Proteomes" id="UP000320475"/>
    </source>
</evidence>
<protein>
    <submittedName>
        <fullName evidence="1">Uncharacterized protein</fullName>
    </submittedName>
</protein>
<gene>
    <name evidence="1" type="ORF">SeLEV6574_g04937</name>
</gene>
<name>A0A507CWW7_9FUNG</name>
<organism evidence="1 2">
    <name type="scientific">Synchytrium endobioticum</name>
    <dbReference type="NCBI Taxonomy" id="286115"/>
    <lineage>
        <taxon>Eukaryota</taxon>
        <taxon>Fungi</taxon>
        <taxon>Fungi incertae sedis</taxon>
        <taxon>Chytridiomycota</taxon>
        <taxon>Chytridiomycota incertae sedis</taxon>
        <taxon>Chytridiomycetes</taxon>
        <taxon>Synchytriales</taxon>
        <taxon>Synchytriaceae</taxon>
        <taxon>Synchytrium</taxon>
    </lineage>
</organism>
<dbReference type="EMBL" id="QEAM01000215">
    <property type="protein sequence ID" value="TPX43608.1"/>
    <property type="molecule type" value="Genomic_DNA"/>
</dbReference>
<evidence type="ECO:0000313" key="1">
    <source>
        <dbReference type="EMBL" id="TPX43608.1"/>
    </source>
</evidence>
<feature type="non-terminal residue" evidence="1">
    <location>
        <position position="1"/>
    </location>
</feature>